<keyword evidence="4 6" id="KW-0472">Membrane</keyword>
<proteinExistence type="inferred from homology"/>
<keyword evidence="5" id="KW-0813">Transport</keyword>
<sequence length="306" mass="33165">MKDLISKSQGRLIPSQATQFPGSFAPDLRRDTRKLAKSKKWEQVFYQYITDGWDDIGIWRSAFIEFVGETALCYLSGMIDKVIGNFHSTQPAAYVGVTNIFLISLFIFAMAPSSVGHVNPVITFATIMAGLTGFSRGILYLIAQTAGAATAGALIRGSFGGRLAIELQGGGCLLDTKVLEFSQAYLIESTMTFIMLFLAFGVGLDPRCGQVFGPKMGPLLGGFVLGLTAFATVGIAEGFPGANMNPARCLAFAVARNDFRHQWVWWVGPITGTMAQTIVYHIAPPYHREVALEKAASKVQDSTEKV</sequence>
<comment type="similarity">
    <text evidence="5">Belongs to the MIP/aquaporin (TC 1.A.8) family.</text>
</comment>
<feature type="transmembrane region" description="Helical" evidence="6">
    <location>
        <begin position="91"/>
        <end position="111"/>
    </location>
</feature>
<dbReference type="Gene3D" id="1.20.1080.10">
    <property type="entry name" value="Glycerol uptake facilitator protein"/>
    <property type="match status" value="1"/>
</dbReference>
<evidence type="ECO:0000256" key="1">
    <source>
        <dbReference type="ARBA" id="ARBA00004141"/>
    </source>
</evidence>
<dbReference type="EMBL" id="FJVC01000033">
    <property type="protein sequence ID" value="CZT41397.1"/>
    <property type="molecule type" value="Genomic_DNA"/>
</dbReference>
<name>A0A1E1LX06_RHYSE</name>
<feature type="transmembrane region" description="Helical" evidence="6">
    <location>
        <begin position="117"/>
        <end position="134"/>
    </location>
</feature>
<dbReference type="Pfam" id="PF00230">
    <property type="entry name" value="MIP"/>
    <property type="match status" value="1"/>
</dbReference>
<dbReference type="InterPro" id="IPR000425">
    <property type="entry name" value="MIP"/>
</dbReference>
<reference evidence="8" key="1">
    <citation type="submission" date="2016-03" db="EMBL/GenBank/DDBJ databases">
        <authorList>
            <person name="Guldener U."/>
        </authorList>
    </citation>
    <scope>NUCLEOTIDE SEQUENCE [LARGE SCALE GENOMIC DNA]</scope>
</reference>
<evidence type="ECO:0000256" key="2">
    <source>
        <dbReference type="ARBA" id="ARBA00022692"/>
    </source>
</evidence>
<evidence type="ECO:0000313" key="7">
    <source>
        <dbReference type="EMBL" id="CZT41397.1"/>
    </source>
</evidence>
<keyword evidence="3 6" id="KW-1133">Transmembrane helix</keyword>
<evidence type="ECO:0000256" key="5">
    <source>
        <dbReference type="RuleBase" id="RU000477"/>
    </source>
</evidence>
<gene>
    <name evidence="7" type="ORF">RSE6_01132</name>
</gene>
<dbReference type="SUPFAM" id="SSF81338">
    <property type="entry name" value="Aquaporin-like"/>
    <property type="match status" value="1"/>
</dbReference>
<evidence type="ECO:0000256" key="4">
    <source>
        <dbReference type="ARBA" id="ARBA00023136"/>
    </source>
</evidence>
<dbReference type="AlphaFoldDB" id="A0A1E1LX06"/>
<keyword evidence="8" id="KW-1185">Reference proteome</keyword>
<feature type="transmembrane region" description="Helical" evidence="6">
    <location>
        <begin position="263"/>
        <end position="283"/>
    </location>
</feature>
<evidence type="ECO:0000256" key="6">
    <source>
        <dbReference type="SAM" id="Phobius"/>
    </source>
</evidence>
<feature type="transmembrane region" description="Helical" evidence="6">
    <location>
        <begin position="216"/>
        <end position="236"/>
    </location>
</feature>
<evidence type="ECO:0000256" key="3">
    <source>
        <dbReference type="ARBA" id="ARBA00022989"/>
    </source>
</evidence>
<keyword evidence="2 5" id="KW-0812">Transmembrane</keyword>
<protein>
    <submittedName>
        <fullName evidence="7">Related to aquaporin</fullName>
    </submittedName>
</protein>
<accession>A0A1E1LX06</accession>
<feature type="transmembrane region" description="Helical" evidence="6">
    <location>
        <begin position="185"/>
        <end position="204"/>
    </location>
</feature>
<comment type="subcellular location">
    <subcellularLocation>
        <location evidence="1">Membrane</location>
        <topology evidence="1">Multi-pass membrane protein</topology>
    </subcellularLocation>
</comment>
<dbReference type="InterPro" id="IPR023271">
    <property type="entry name" value="Aquaporin-like"/>
</dbReference>
<dbReference type="Proteomes" id="UP000177625">
    <property type="component" value="Unassembled WGS sequence"/>
</dbReference>
<dbReference type="PRINTS" id="PR00783">
    <property type="entry name" value="MINTRINSICP"/>
</dbReference>
<organism evidence="7 8">
    <name type="scientific">Rhynchosporium secalis</name>
    <name type="common">Barley scald fungus</name>
    <dbReference type="NCBI Taxonomy" id="38038"/>
    <lineage>
        <taxon>Eukaryota</taxon>
        <taxon>Fungi</taxon>
        <taxon>Dikarya</taxon>
        <taxon>Ascomycota</taxon>
        <taxon>Pezizomycotina</taxon>
        <taxon>Leotiomycetes</taxon>
        <taxon>Helotiales</taxon>
        <taxon>Ploettnerulaceae</taxon>
        <taxon>Rhynchosporium</taxon>
    </lineage>
</organism>
<dbReference type="PANTHER" id="PTHR47002:SF2">
    <property type="entry name" value="AQUAPORIN AQPAE.A-LIKE"/>
    <property type="match status" value="1"/>
</dbReference>
<dbReference type="GO" id="GO:0015267">
    <property type="term" value="F:channel activity"/>
    <property type="evidence" value="ECO:0007669"/>
    <property type="project" value="InterPro"/>
</dbReference>
<dbReference type="GO" id="GO:0016020">
    <property type="term" value="C:membrane"/>
    <property type="evidence" value="ECO:0007669"/>
    <property type="project" value="UniProtKB-SubCell"/>
</dbReference>
<dbReference type="PANTHER" id="PTHR47002">
    <property type="entry name" value="AQUAPORIN-LIKE"/>
    <property type="match status" value="1"/>
</dbReference>
<evidence type="ECO:0000313" key="8">
    <source>
        <dbReference type="Proteomes" id="UP000177625"/>
    </source>
</evidence>